<proteinExistence type="predicted"/>
<dbReference type="PROSITE" id="PS50977">
    <property type="entry name" value="HTH_TETR_2"/>
    <property type="match status" value="1"/>
</dbReference>
<sequence>MLEDKRIRRTKKLLRQSLCELMKQKPFKNITVSDIVRQADINRGTFYAYYQDVYDLREKVENEMTESLKQIIESTFPEVQGNSMKTSIKKSVEYLEENHDLAYVLLKDGNLEHKMTILLAEFCKKQLNYKENDEWEVCFLATGCLGIMKHWMMQTEDIDKERVINKIDSILRKFFV</sequence>
<keyword evidence="1 2" id="KW-0238">DNA-binding</keyword>
<dbReference type="PANTHER" id="PTHR43479">
    <property type="entry name" value="ACREF/ENVCD OPERON REPRESSOR-RELATED"/>
    <property type="match status" value="1"/>
</dbReference>
<evidence type="ECO:0000313" key="4">
    <source>
        <dbReference type="EMBL" id="HIV62088.1"/>
    </source>
</evidence>
<evidence type="ECO:0000313" key="5">
    <source>
        <dbReference type="Proteomes" id="UP000886808"/>
    </source>
</evidence>
<dbReference type="AlphaFoldDB" id="A0A9D1PH80"/>
<feature type="domain" description="HTH tetR-type" evidence="3">
    <location>
        <begin position="8"/>
        <end position="68"/>
    </location>
</feature>
<feature type="DNA-binding region" description="H-T-H motif" evidence="2">
    <location>
        <begin position="31"/>
        <end position="50"/>
    </location>
</feature>
<evidence type="ECO:0000256" key="2">
    <source>
        <dbReference type="PROSITE-ProRule" id="PRU00335"/>
    </source>
</evidence>
<protein>
    <submittedName>
        <fullName evidence="4">TetR/AcrR family transcriptional regulator</fullName>
    </submittedName>
</protein>
<dbReference type="Proteomes" id="UP000886808">
    <property type="component" value="Unassembled WGS sequence"/>
</dbReference>
<reference evidence="4" key="1">
    <citation type="journal article" date="2021" name="PeerJ">
        <title>Extensive microbial diversity within the chicken gut microbiome revealed by metagenomics and culture.</title>
        <authorList>
            <person name="Gilroy R."/>
            <person name="Ravi A."/>
            <person name="Getino M."/>
            <person name="Pursley I."/>
            <person name="Horton D.L."/>
            <person name="Alikhan N.F."/>
            <person name="Baker D."/>
            <person name="Gharbi K."/>
            <person name="Hall N."/>
            <person name="Watson M."/>
            <person name="Adriaenssens E.M."/>
            <person name="Foster-Nyarko E."/>
            <person name="Jarju S."/>
            <person name="Secka A."/>
            <person name="Antonio M."/>
            <person name="Oren A."/>
            <person name="Chaudhuri R.R."/>
            <person name="La Ragione R."/>
            <person name="Hildebrand F."/>
            <person name="Pallen M.J."/>
        </authorList>
    </citation>
    <scope>NUCLEOTIDE SEQUENCE</scope>
    <source>
        <strain evidence="4">CHK193-4272</strain>
    </source>
</reference>
<accession>A0A9D1PH80</accession>
<dbReference type="EMBL" id="DXIE01000028">
    <property type="protein sequence ID" value="HIV62088.1"/>
    <property type="molecule type" value="Genomic_DNA"/>
</dbReference>
<dbReference type="Pfam" id="PF00440">
    <property type="entry name" value="TetR_N"/>
    <property type="match status" value="1"/>
</dbReference>
<evidence type="ECO:0000256" key="1">
    <source>
        <dbReference type="ARBA" id="ARBA00023125"/>
    </source>
</evidence>
<dbReference type="InterPro" id="IPR001647">
    <property type="entry name" value="HTH_TetR"/>
</dbReference>
<dbReference type="Pfam" id="PF14278">
    <property type="entry name" value="TetR_C_8"/>
    <property type="match status" value="1"/>
</dbReference>
<organism evidence="4 5">
    <name type="scientific">Candidatus Butyricicoccus avistercoris</name>
    <dbReference type="NCBI Taxonomy" id="2838518"/>
    <lineage>
        <taxon>Bacteria</taxon>
        <taxon>Bacillati</taxon>
        <taxon>Bacillota</taxon>
        <taxon>Clostridia</taxon>
        <taxon>Eubacteriales</taxon>
        <taxon>Butyricicoccaceae</taxon>
        <taxon>Butyricicoccus</taxon>
    </lineage>
</organism>
<dbReference type="InterPro" id="IPR009057">
    <property type="entry name" value="Homeodomain-like_sf"/>
</dbReference>
<name>A0A9D1PH80_9FIRM</name>
<dbReference type="PANTHER" id="PTHR43479:SF7">
    <property type="entry name" value="TETR-FAMILY TRANSCRIPTIONAL REGULATOR"/>
    <property type="match status" value="1"/>
</dbReference>
<dbReference type="InterPro" id="IPR050624">
    <property type="entry name" value="HTH-type_Tx_Regulator"/>
</dbReference>
<gene>
    <name evidence="4" type="ORF">H9746_04460</name>
</gene>
<evidence type="ECO:0000259" key="3">
    <source>
        <dbReference type="PROSITE" id="PS50977"/>
    </source>
</evidence>
<dbReference type="SUPFAM" id="SSF46689">
    <property type="entry name" value="Homeodomain-like"/>
    <property type="match status" value="1"/>
</dbReference>
<comment type="caution">
    <text evidence="4">The sequence shown here is derived from an EMBL/GenBank/DDBJ whole genome shotgun (WGS) entry which is preliminary data.</text>
</comment>
<reference evidence="4" key="2">
    <citation type="submission" date="2021-04" db="EMBL/GenBank/DDBJ databases">
        <authorList>
            <person name="Gilroy R."/>
        </authorList>
    </citation>
    <scope>NUCLEOTIDE SEQUENCE</scope>
    <source>
        <strain evidence="4">CHK193-4272</strain>
    </source>
</reference>
<dbReference type="InterPro" id="IPR039532">
    <property type="entry name" value="TetR_C_Firmicutes"/>
</dbReference>
<dbReference type="Gene3D" id="1.10.357.10">
    <property type="entry name" value="Tetracycline Repressor, domain 2"/>
    <property type="match status" value="1"/>
</dbReference>
<dbReference type="GO" id="GO:0003677">
    <property type="term" value="F:DNA binding"/>
    <property type="evidence" value="ECO:0007669"/>
    <property type="project" value="UniProtKB-UniRule"/>
</dbReference>